<dbReference type="Proteomes" id="UP001160390">
    <property type="component" value="Unassembled WGS sequence"/>
</dbReference>
<comment type="caution">
    <text evidence="2">The sequence shown here is derived from an EMBL/GenBank/DDBJ whole genome shotgun (WGS) entry which is preliminary data.</text>
</comment>
<dbReference type="InterPro" id="IPR010730">
    <property type="entry name" value="HET"/>
</dbReference>
<dbReference type="PANTHER" id="PTHR33112:SF16">
    <property type="entry name" value="HETEROKARYON INCOMPATIBILITY DOMAIN-CONTAINING PROTEIN"/>
    <property type="match status" value="1"/>
</dbReference>
<dbReference type="EMBL" id="CABFNP030000754">
    <property type="protein sequence ID" value="CAI6084018.1"/>
    <property type="molecule type" value="Genomic_DNA"/>
</dbReference>
<keyword evidence="3" id="KW-1185">Reference proteome</keyword>
<dbReference type="PANTHER" id="PTHR33112">
    <property type="entry name" value="DOMAIN PROTEIN, PUTATIVE-RELATED"/>
    <property type="match status" value="1"/>
</dbReference>
<dbReference type="Pfam" id="PF06985">
    <property type="entry name" value="HET"/>
    <property type="match status" value="1"/>
</dbReference>
<feature type="domain" description="Heterokaryon incompatibility" evidence="1">
    <location>
        <begin position="189"/>
        <end position="283"/>
    </location>
</feature>
<name>A0AA35Q0Z3_9HYPO</name>
<evidence type="ECO:0000259" key="1">
    <source>
        <dbReference type="Pfam" id="PF06985"/>
    </source>
</evidence>
<reference evidence="2" key="1">
    <citation type="submission" date="2023-01" db="EMBL/GenBank/DDBJ databases">
        <authorList>
            <person name="Piombo E."/>
        </authorList>
    </citation>
    <scope>NUCLEOTIDE SEQUENCE</scope>
</reference>
<dbReference type="AlphaFoldDB" id="A0AA35Q0Z3"/>
<proteinExistence type="predicted"/>
<gene>
    <name evidence="2" type="ORF">CCHLO57077_00004743</name>
</gene>
<organism evidence="2 3">
    <name type="scientific">Clonostachys chloroleuca</name>
    <dbReference type="NCBI Taxonomy" id="1926264"/>
    <lineage>
        <taxon>Eukaryota</taxon>
        <taxon>Fungi</taxon>
        <taxon>Dikarya</taxon>
        <taxon>Ascomycota</taxon>
        <taxon>Pezizomycotina</taxon>
        <taxon>Sordariomycetes</taxon>
        <taxon>Hypocreomycetidae</taxon>
        <taxon>Hypocreales</taxon>
        <taxon>Bionectriaceae</taxon>
        <taxon>Clonostachys</taxon>
    </lineage>
</organism>
<protein>
    <recommendedName>
        <fullName evidence="1">Heterokaryon incompatibility domain-containing protein</fullName>
    </recommendedName>
</protein>
<accession>A0AA35Q0Z3</accession>
<evidence type="ECO:0000313" key="2">
    <source>
        <dbReference type="EMBL" id="CAI6084018.1"/>
    </source>
</evidence>
<evidence type="ECO:0000313" key="3">
    <source>
        <dbReference type="Proteomes" id="UP001160390"/>
    </source>
</evidence>
<sequence>MSTDEEDEGTLCAQCMSIFTGQQQLKDASISSDQDPVHHFSAASFEAAANSGCVICTRARAALRRDELVGGPNALQIIIYYAVERSPEGEHGPGQFVWETHLFSTERFREYGCLSGNDMACHTYTPHTGSEGSFKQARKWYSDCREKHARCNISWGSFSYSPTRLLDLNYGGGDLRLIMAVEESIKEYYATLSHCWGGQNIIKLTTDTLAQFQNKIETASLPQTFRDAILVASRLGIRYLWIDSICIIQDSLQDWQKEAALMGEVYSNSTLNVMATACKNGHQSLIRTGDFLYFFSVVLGQPHFVRAIESTRLGAPRKNTATAGVAFHIQPIGVGMLRAGIMQMYPDGLPRFLKSMNYSDVKHLDINASQAWLTYLQELSPKDCYDKWRRKIHMYWYTSTTKNTDKLVAISGLAKRMGGALKDRYLAGLWEGDLPSNMLWYVHSVGGKCCRSEKYRAPSWSWASLEAEEDVNFWHSPLRGRVLVEIEEASVTPLSNIDVTGEVVDGHLRLKGSVFQAELSIHDTSVRDESGGLQIRVQGEKLDGTLFPDENITATSTSVYYLPVWIATKPMEKKEGAVALILKPVEGKPRGWYSRLGLLSNSPCEQDLSSGVWRKMLECLDDPGSGDHSIYLEAYPGTIIFV</sequence>